<dbReference type="InterPro" id="IPR001792">
    <property type="entry name" value="Acylphosphatase-like_dom"/>
</dbReference>
<evidence type="ECO:0000256" key="1">
    <source>
        <dbReference type="PROSITE-ProRule" id="PRU00520"/>
    </source>
</evidence>
<name>A0A545V6E5_9HYPO</name>
<dbReference type="InterPro" id="IPR036046">
    <property type="entry name" value="Acylphosphatase-like_dom_sf"/>
</dbReference>
<dbReference type="EC" id="3.6.1.7" evidence="1"/>
<dbReference type="Gene3D" id="3.30.70.100">
    <property type="match status" value="1"/>
</dbReference>
<gene>
    <name evidence="4" type="ORF">IF1G_04539</name>
</gene>
<comment type="catalytic activity">
    <reaction evidence="1">
        <text>an acyl phosphate + H2O = a carboxylate + phosphate + H(+)</text>
        <dbReference type="Rhea" id="RHEA:14965"/>
        <dbReference type="ChEBI" id="CHEBI:15377"/>
        <dbReference type="ChEBI" id="CHEBI:15378"/>
        <dbReference type="ChEBI" id="CHEBI:29067"/>
        <dbReference type="ChEBI" id="CHEBI:43474"/>
        <dbReference type="ChEBI" id="CHEBI:59918"/>
        <dbReference type="EC" id="3.6.1.7"/>
    </reaction>
</comment>
<feature type="active site" evidence="1">
    <location>
        <position position="71"/>
    </location>
</feature>
<evidence type="ECO:0000256" key="2">
    <source>
        <dbReference type="RuleBase" id="RU004168"/>
    </source>
</evidence>
<dbReference type="Pfam" id="PF00708">
    <property type="entry name" value="Acylphosphatase"/>
    <property type="match status" value="1"/>
</dbReference>
<dbReference type="SUPFAM" id="SSF54975">
    <property type="entry name" value="Acylphosphatase/BLUF domain-like"/>
    <property type="match status" value="1"/>
</dbReference>
<feature type="domain" description="Acylphosphatase-like" evidence="3">
    <location>
        <begin position="52"/>
        <end position="138"/>
    </location>
</feature>
<reference evidence="4 5" key="1">
    <citation type="journal article" date="2019" name="Appl. Microbiol. Biotechnol.">
        <title>Genome sequence of Isaria javanica and comparative genome analysis insights into family S53 peptidase evolution in fungal entomopathogens.</title>
        <authorList>
            <person name="Lin R."/>
            <person name="Zhang X."/>
            <person name="Xin B."/>
            <person name="Zou M."/>
            <person name="Gao Y."/>
            <person name="Qin F."/>
            <person name="Hu Q."/>
            <person name="Xie B."/>
            <person name="Cheng X."/>
        </authorList>
    </citation>
    <scope>NUCLEOTIDE SEQUENCE [LARGE SCALE GENOMIC DNA]</scope>
    <source>
        <strain evidence="4 5">IJ1G</strain>
    </source>
</reference>
<dbReference type="EMBL" id="SPUK01000005">
    <property type="protein sequence ID" value="TQV97299.1"/>
    <property type="molecule type" value="Genomic_DNA"/>
</dbReference>
<feature type="active site" evidence="1">
    <location>
        <position position="89"/>
    </location>
</feature>
<dbReference type="Proteomes" id="UP000315783">
    <property type="component" value="Unassembled WGS sequence"/>
</dbReference>
<protein>
    <recommendedName>
        <fullName evidence="1">acylphosphatase</fullName>
        <ecNumber evidence="1">3.6.1.7</ecNumber>
    </recommendedName>
</protein>
<evidence type="ECO:0000259" key="3">
    <source>
        <dbReference type="PROSITE" id="PS51160"/>
    </source>
</evidence>
<sequence>MRAHASSRSTLLPTAAQYRVCVTRPIIVSPAVELMNCRPLGVGFRYVCWPDTDHLRGFPPQITRVLTNHVRYFTRKRAQAYGLTGWCRNTPDNKVSEEASVEKLMKDVDQGPSHATVVKLTQEARDVISDEAEFTIRH</sequence>
<keyword evidence="5" id="KW-1185">Reference proteome</keyword>
<comment type="similarity">
    <text evidence="2">Belongs to the acylphosphatase family.</text>
</comment>
<evidence type="ECO:0000313" key="4">
    <source>
        <dbReference type="EMBL" id="TQV97299.1"/>
    </source>
</evidence>
<keyword evidence="1" id="KW-0378">Hydrolase</keyword>
<dbReference type="AlphaFoldDB" id="A0A545V6E5"/>
<accession>A0A545V6E5</accession>
<proteinExistence type="inferred from homology"/>
<evidence type="ECO:0000313" key="5">
    <source>
        <dbReference type="Proteomes" id="UP000315783"/>
    </source>
</evidence>
<comment type="caution">
    <text evidence="4">The sequence shown here is derived from an EMBL/GenBank/DDBJ whole genome shotgun (WGS) entry which is preliminary data.</text>
</comment>
<dbReference type="GO" id="GO:0003998">
    <property type="term" value="F:acylphosphatase activity"/>
    <property type="evidence" value="ECO:0007669"/>
    <property type="project" value="UniProtKB-EC"/>
</dbReference>
<dbReference type="STRING" id="43265.A0A545V6E5"/>
<organism evidence="4 5">
    <name type="scientific">Cordyceps javanica</name>
    <dbReference type="NCBI Taxonomy" id="43265"/>
    <lineage>
        <taxon>Eukaryota</taxon>
        <taxon>Fungi</taxon>
        <taxon>Dikarya</taxon>
        <taxon>Ascomycota</taxon>
        <taxon>Pezizomycotina</taxon>
        <taxon>Sordariomycetes</taxon>
        <taxon>Hypocreomycetidae</taxon>
        <taxon>Hypocreales</taxon>
        <taxon>Cordycipitaceae</taxon>
        <taxon>Cordyceps</taxon>
    </lineage>
</organism>
<dbReference type="PROSITE" id="PS51160">
    <property type="entry name" value="ACYLPHOSPHATASE_3"/>
    <property type="match status" value="1"/>
</dbReference>